<gene>
    <name evidence="5" type="ORF">GUA46_05980</name>
</gene>
<dbReference type="PROSITE" id="PS50977">
    <property type="entry name" value="HTH_TETR_2"/>
    <property type="match status" value="1"/>
</dbReference>
<reference evidence="5 6" key="1">
    <citation type="submission" date="2020-01" db="EMBL/GenBank/DDBJ databases">
        <title>Draft Genome Analysis of Muricauda sp. HICW Isolated from coastal seawater of PR China.</title>
        <authorList>
            <person name="Chen M.-X."/>
        </authorList>
    </citation>
    <scope>NUCLEOTIDE SEQUENCE [LARGE SCALE GENOMIC DNA]</scope>
    <source>
        <strain evidence="5 6">HICW</strain>
    </source>
</reference>
<keyword evidence="1 2" id="KW-0238">DNA-binding</keyword>
<dbReference type="GO" id="GO:0003677">
    <property type="term" value="F:DNA binding"/>
    <property type="evidence" value="ECO:0007669"/>
    <property type="project" value="UniProtKB-UniRule"/>
</dbReference>
<dbReference type="SUPFAM" id="SSF46689">
    <property type="entry name" value="Homeodomain-like"/>
    <property type="match status" value="1"/>
</dbReference>
<dbReference type="Pfam" id="PF00440">
    <property type="entry name" value="TetR_N"/>
    <property type="match status" value="1"/>
</dbReference>
<dbReference type="AlphaFoldDB" id="A0A850NB49"/>
<evidence type="ECO:0000256" key="3">
    <source>
        <dbReference type="SAM" id="MobiDB-lite"/>
    </source>
</evidence>
<organism evidence="5 6">
    <name type="scientific">Flagellimonas chongwuensis</name>
    <dbReference type="NCBI Taxonomy" id="2697365"/>
    <lineage>
        <taxon>Bacteria</taxon>
        <taxon>Pseudomonadati</taxon>
        <taxon>Bacteroidota</taxon>
        <taxon>Flavobacteriia</taxon>
        <taxon>Flavobacteriales</taxon>
        <taxon>Flavobacteriaceae</taxon>
        <taxon>Flagellimonas</taxon>
    </lineage>
</organism>
<accession>A0A850NB49</accession>
<sequence>MKEKHITSGRKKQKQNTRDKILEASRQLLEKKVTLTMENVAEKAGISRATVYRYYTNIDSLSMDLILQLDVPNPETIFSNNEGASHKDAILGIQKVYLDFSLRNEQTSRQFLAAVLASSNPNMRRGKNRINTLKEHFKSNKVDLSEEDKEKLVHLSVLLMGIESIITAKDVCGLDNRTATDTLSWGLQMILKGCGVDK</sequence>
<dbReference type="Proteomes" id="UP000558089">
    <property type="component" value="Unassembled WGS sequence"/>
</dbReference>
<evidence type="ECO:0000313" key="6">
    <source>
        <dbReference type="Proteomes" id="UP000558089"/>
    </source>
</evidence>
<evidence type="ECO:0000256" key="1">
    <source>
        <dbReference type="ARBA" id="ARBA00023125"/>
    </source>
</evidence>
<proteinExistence type="predicted"/>
<dbReference type="Gene3D" id="1.10.357.10">
    <property type="entry name" value="Tetracycline Repressor, domain 2"/>
    <property type="match status" value="1"/>
</dbReference>
<comment type="caution">
    <text evidence="5">The sequence shown here is derived from an EMBL/GenBank/DDBJ whole genome shotgun (WGS) entry which is preliminary data.</text>
</comment>
<evidence type="ECO:0000259" key="4">
    <source>
        <dbReference type="PROSITE" id="PS50977"/>
    </source>
</evidence>
<evidence type="ECO:0000256" key="2">
    <source>
        <dbReference type="PROSITE-ProRule" id="PRU00335"/>
    </source>
</evidence>
<dbReference type="EMBL" id="WYET01000003">
    <property type="protein sequence ID" value="NVN17883.1"/>
    <property type="molecule type" value="Genomic_DNA"/>
</dbReference>
<protein>
    <submittedName>
        <fullName evidence="5">TetR family transcriptional regulator</fullName>
    </submittedName>
</protein>
<name>A0A850NB49_9FLAO</name>
<evidence type="ECO:0000313" key="5">
    <source>
        <dbReference type="EMBL" id="NVN17883.1"/>
    </source>
</evidence>
<feature type="DNA-binding region" description="H-T-H motif" evidence="2">
    <location>
        <begin position="36"/>
        <end position="55"/>
    </location>
</feature>
<dbReference type="InterPro" id="IPR001647">
    <property type="entry name" value="HTH_TetR"/>
</dbReference>
<keyword evidence="6" id="KW-1185">Reference proteome</keyword>
<feature type="region of interest" description="Disordered" evidence="3">
    <location>
        <begin position="1"/>
        <end position="20"/>
    </location>
</feature>
<dbReference type="RefSeq" id="WP_176619719.1">
    <property type="nucleotide sequence ID" value="NZ_WYET01000003.1"/>
</dbReference>
<feature type="domain" description="HTH tetR-type" evidence="4">
    <location>
        <begin position="15"/>
        <end position="73"/>
    </location>
</feature>
<dbReference type="InterPro" id="IPR009057">
    <property type="entry name" value="Homeodomain-like_sf"/>
</dbReference>